<dbReference type="InterPro" id="IPR037187">
    <property type="entry name" value="DnaK_N"/>
</dbReference>
<dbReference type="SUPFAM" id="SSF57716">
    <property type="entry name" value="Glucocorticoid receptor-like (DNA-binding domain)"/>
    <property type="match status" value="1"/>
</dbReference>
<evidence type="ECO:0000313" key="7">
    <source>
        <dbReference type="Proteomes" id="UP000437709"/>
    </source>
</evidence>
<dbReference type="InterPro" id="IPR000962">
    <property type="entry name" value="Znf_DskA_TraR"/>
</dbReference>
<dbReference type="AlphaFoldDB" id="A0A6N7EIW1"/>
<accession>A0A6N7EIW1</accession>
<evidence type="ECO:0000256" key="3">
    <source>
        <dbReference type="ARBA" id="ARBA00022833"/>
    </source>
</evidence>
<evidence type="ECO:0000256" key="1">
    <source>
        <dbReference type="ARBA" id="ARBA00022723"/>
    </source>
</evidence>
<proteinExistence type="predicted"/>
<dbReference type="Pfam" id="PF01258">
    <property type="entry name" value="zf-dskA_traR"/>
    <property type="match status" value="1"/>
</dbReference>
<sequence length="114" mass="12281">MTEDHRARLLELRGAAERRLAQLDHTFADVVAAAEGANTDDEHDPEGSTIGFERAQVVALSERARQTLAEVDAALVRLDEGTYGVCEVCGEPIPEGRLAARPTATTCVAHASRR</sequence>
<feature type="domain" description="Zinc finger DksA/TraR C4-type" evidence="5">
    <location>
        <begin position="81"/>
        <end position="109"/>
    </location>
</feature>
<feature type="zinc finger region" description="dksA C4-type" evidence="4">
    <location>
        <begin position="86"/>
        <end position="110"/>
    </location>
</feature>
<reference evidence="6 7" key="1">
    <citation type="submission" date="2019-10" db="EMBL/GenBank/DDBJ databases">
        <title>Georgenia wutianyii sp. nov. and Georgenia yuyongxinii sp. nov. isolated from plateau pika (Ochotona curzoniae) in the Qinghai-Tibet plateau of China.</title>
        <authorList>
            <person name="Tian Z."/>
        </authorList>
    </citation>
    <scope>NUCLEOTIDE SEQUENCE [LARGE SCALE GENOMIC DNA]</scope>
    <source>
        <strain evidence="6 7">JCM 19765</strain>
    </source>
</reference>
<keyword evidence="2" id="KW-0863">Zinc-finger</keyword>
<dbReference type="RefSeq" id="WP_152194789.1">
    <property type="nucleotide sequence ID" value="NZ_VUKD01000002.1"/>
</dbReference>
<evidence type="ECO:0000313" key="6">
    <source>
        <dbReference type="EMBL" id="MPV36667.1"/>
    </source>
</evidence>
<dbReference type="OrthoDB" id="1121111at2"/>
<gene>
    <name evidence="6" type="ORF">GB881_06285</name>
</gene>
<dbReference type="Gene3D" id="1.20.120.910">
    <property type="entry name" value="DksA, coiled-coil domain"/>
    <property type="match status" value="1"/>
</dbReference>
<organism evidence="6 7">
    <name type="scientific">Georgenia subflava</name>
    <dbReference type="NCBI Taxonomy" id="1622177"/>
    <lineage>
        <taxon>Bacteria</taxon>
        <taxon>Bacillati</taxon>
        <taxon>Actinomycetota</taxon>
        <taxon>Actinomycetes</taxon>
        <taxon>Micrococcales</taxon>
        <taxon>Bogoriellaceae</taxon>
        <taxon>Georgenia</taxon>
    </lineage>
</organism>
<protein>
    <recommendedName>
        <fullName evidence="5">Zinc finger DksA/TraR C4-type domain-containing protein</fullName>
    </recommendedName>
</protein>
<dbReference type="PANTHER" id="PTHR33823">
    <property type="entry name" value="RNA POLYMERASE-BINDING TRANSCRIPTION FACTOR DKSA-RELATED"/>
    <property type="match status" value="1"/>
</dbReference>
<dbReference type="PANTHER" id="PTHR33823:SF2">
    <property type="entry name" value="RNA POLYMERASE-BINDING TRANSCRIPTION FACTOR DKSA"/>
    <property type="match status" value="1"/>
</dbReference>
<keyword evidence="7" id="KW-1185">Reference proteome</keyword>
<evidence type="ECO:0000259" key="5">
    <source>
        <dbReference type="Pfam" id="PF01258"/>
    </source>
</evidence>
<name>A0A6N7EIW1_9MICO</name>
<dbReference type="SUPFAM" id="SSF109635">
    <property type="entry name" value="DnaK suppressor protein DksA, alpha-hairpin domain"/>
    <property type="match status" value="1"/>
</dbReference>
<dbReference type="PROSITE" id="PS51128">
    <property type="entry name" value="ZF_DKSA_2"/>
    <property type="match status" value="1"/>
</dbReference>
<dbReference type="Proteomes" id="UP000437709">
    <property type="component" value="Unassembled WGS sequence"/>
</dbReference>
<comment type="caution">
    <text evidence="6">The sequence shown here is derived from an EMBL/GenBank/DDBJ whole genome shotgun (WGS) entry which is preliminary data.</text>
</comment>
<evidence type="ECO:0000256" key="2">
    <source>
        <dbReference type="ARBA" id="ARBA00022771"/>
    </source>
</evidence>
<dbReference type="GO" id="GO:0008270">
    <property type="term" value="F:zinc ion binding"/>
    <property type="evidence" value="ECO:0007669"/>
    <property type="project" value="UniProtKB-KW"/>
</dbReference>
<evidence type="ECO:0000256" key="4">
    <source>
        <dbReference type="PROSITE-ProRule" id="PRU00510"/>
    </source>
</evidence>
<dbReference type="EMBL" id="WHPC01000016">
    <property type="protein sequence ID" value="MPV36667.1"/>
    <property type="molecule type" value="Genomic_DNA"/>
</dbReference>
<keyword evidence="3" id="KW-0862">Zinc</keyword>
<keyword evidence="1" id="KW-0479">Metal-binding</keyword>